<accession>A0A5S9R6R8</accession>
<dbReference type="EMBL" id="CACSAS010000038">
    <property type="protein sequence ID" value="CAA0129790.1"/>
    <property type="molecule type" value="Genomic_DNA"/>
</dbReference>
<dbReference type="AlphaFoldDB" id="A0A5S9R6R8"/>
<keyword evidence="3" id="KW-1185">Reference proteome</keyword>
<sequence>MSATFAALADVLARYPNEATILAANEETRERDDARIEASLVDASAEMRVVLFARYSRAELERVDDDSREALRIYATDIALYRVALSFGRGNERVKERYDIAIKRLEAIAAGKGALTFDGPGGGGLPGGGQPGEPSSVGPAEPIVVAPDRLFTRHRMRGL</sequence>
<evidence type="ECO:0008006" key="4">
    <source>
        <dbReference type="Google" id="ProtNLM"/>
    </source>
</evidence>
<feature type="region of interest" description="Disordered" evidence="1">
    <location>
        <begin position="119"/>
        <end position="141"/>
    </location>
</feature>
<evidence type="ECO:0000313" key="2">
    <source>
        <dbReference type="EMBL" id="CAA0129790.1"/>
    </source>
</evidence>
<evidence type="ECO:0000313" key="3">
    <source>
        <dbReference type="Proteomes" id="UP000433050"/>
    </source>
</evidence>
<organism evidence="2 3">
    <name type="scientific">Starkeya nomas</name>
    <dbReference type="NCBI Taxonomy" id="2666134"/>
    <lineage>
        <taxon>Bacteria</taxon>
        <taxon>Pseudomonadati</taxon>
        <taxon>Pseudomonadota</taxon>
        <taxon>Alphaproteobacteria</taxon>
        <taxon>Hyphomicrobiales</taxon>
        <taxon>Xanthobacteraceae</taxon>
        <taxon>Starkeya</taxon>
    </lineage>
</organism>
<dbReference type="Pfam" id="PF07030">
    <property type="entry name" value="Phage_Mu_Gp36"/>
    <property type="match status" value="1"/>
</dbReference>
<dbReference type="RefSeq" id="WP_159602442.1">
    <property type="nucleotide sequence ID" value="NZ_CACSAS010000038.1"/>
</dbReference>
<proteinExistence type="predicted"/>
<name>A0A5S9R6R8_9HYPH</name>
<reference evidence="2 3" key="1">
    <citation type="submission" date="2019-12" db="EMBL/GenBank/DDBJ databases">
        <authorList>
            <person name="Reyes-Prieto M."/>
        </authorList>
    </citation>
    <scope>NUCLEOTIDE SEQUENCE [LARGE SCALE GENOMIC DNA]</scope>
    <source>
        <strain evidence="2">HF14-78462</strain>
    </source>
</reference>
<protein>
    <recommendedName>
        <fullName evidence="4">DUF1320 domain-containing protein</fullName>
    </recommendedName>
</protein>
<dbReference type="Proteomes" id="UP000433050">
    <property type="component" value="Unassembled WGS sequence"/>
</dbReference>
<feature type="compositionally biased region" description="Gly residues" evidence="1">
    <location>
        <begin position="119"/>
        <end position="131"/>
    </location>
</feature>
<evidence type="ECO:0000256" key="1">
    <source>
        <dbReference type="SAM" id="MobiDB-lite"/>
    </source>
</evidence>
<gene>
    <name evidence="2" type="ORF">STARVERO_04538</name>
</gene>
<dbReference type="InterPro" id="IPR009752">
    <property type="entry name" value="Phage_Mu_GpJ"/>
</dbReference>